<evidence type="ECO:0000313" key="2">
    <source>
        <dbReference type="Proteomes" id="UP000178240"/>
    </source>
</evidence>
<reference evidence="1 2" key="1">
    <citation type="journal article" date="2016" name="Nat. Commun.">
        <title>Thousands of microbial genomes shed light on interconnected biogeochemical processes in an aquifer system.</title>
        <authorList>
            <person name="Anantharaman K."/>
            <person name="Brown C.T."/>
            <person name="Hug L.A."/>
            <person name="Sharon I."/>
            <person name="Castelle C.J."/>
            <person name="Probst A.J."/>
            <person name="Thomas B.C."/>
            <person name="Singh A."/>
            <person name="Wilkins M.J."/>
            <person name="Karaoz U."/>
            <person name="Brodie E.L."/>
            <person name="Williams K.H."/>
            <person name="Hubbard S.S."/>
            <person name="Banfield J.F."/>
        </authorList>
    </citation>
    <scope>NUCLEOTIDE SEQUENCE [LARGE SCALE GENOMIC DNA]</scope>
</reference>
<proteinExistence type="predicted"/>
<dbReference type="PANTHER" id="PTHR32432">
    <property type="entry name" value="CELL DIVISION PROTEIN FTSA-RELATED"/>
    <property type="match status" value="1"/>
</dbReference>
<dbReference type="InterPro" id="IPR050696">
    <property type="entry name" value="FtsA/MreB"/>
</dbReference>
<sequence>MLIRSEKNIFGLDLGDQALRLVQLKKQGKNTILKSYNEVKVPDDVIVDGVIKKEDQLVSLINQLIATVQGEKIKTRNIIACLPETKTFIKVTDIVSGDAEQLPELIKEEVKNHMPLDPEEIYFDWQIIGSTPKTTKLLIGAAPKEIVDSYFATLEKSGLTPLALEVEAASITRSLLKENDQSAKIIIDFGAVRTGLIVYDQGTIQFTVSLPISGNKITQTIAKTLNLDLTKAEKAKVVCGLDPEKCEGALLKILLSAIEELIGQIKSTAMFYKTNFAGSNAITEIVLCGGGANFAGIDRVLSEKLGLPVKISNPLNNIKTTNKIAIPKEKILSYTTAIGLALRAFEK</sequence>
<dbReference type="EMBL" id="MHIE01000019">
    <property type="protein sequence ID" value="OGY45454.1"/>
    <property type="molecule type" value="Genomic_DNA"/>
</dbReference>
<dbReference type="Gene3D" id="3.30.420.40">
    <property type="match status" value="2"/>
</dbReference>
<dbReference type="PIRSF" id="PIRSF019169">
    <property type="entry name" value="PilM"/>
    <property type="match status" value="1"/>
</dbReference>
<evidence type="ECO:0008006" key="3">
    <source>
        <dbReference type="Google" id="ProtNLM"/>
    </source>
</evidence>
<evidence type="ECO:0000313" key="1">
    <source>
        <dbReference type="EMBL" id="OGY45454.1"/>
    </source>
</evidence>
<dbReference type="Gene3D" id="3.30.1490.300">
    <property type="match status" value="1"/>
</dbReference>
<organism evidence="1 2">
    <name type="scientific">Candidatus Buchananbacteria bacterium RIFCSPHIGHO2_01_FULL_44_11</name>
    <dbReference type="NCBI Taxonomy" id="1797535"/>
    <lineage>
        <taxon>Bacteria</taxon>
        <taxon>Candidatus Buchananiibacteriota</taxon>
    </lineage>
</organism>
<dbReference type="NCBIfam" id="TIGR01175">
    <property type="entry name" value="pilM"/>
    <property type="match status" value="1"/>
</dbReference>
<dbReference type="InterPro" id="IPR043129">
    <property type="entry name" value="ATPase_NBD"/>
</dbReference>
<dbReference type="STRING" id="1797535.A2744_02085"/>
<comment type="caution">
    <text evidence="1">The sequence shown here is derived from an EMBL/GenBank/DDBJ whole genome shotgun (WGS) entry which is preliminary data.</text>
</comment>
<dbReference type="AlphaFoldDB" id="A0A1G1XZU0"/>
<dbReference type="Proteomes" id="UP000178240">
    <property type="component" value="Unassembled WGS sequence"/>
</dbReference>
<name>A0A1G1XZU0_9BACT</name>
<dbReference type="Pfam" id="PF11104">
    <property type="entry name" value="PilM_2"/>
    <property type="match status" value="1"/>
</dbReference>
<accession>A0A1G1XZU0</accession>
<dbReference type="InterPro" id="IPR005883">
    <property type="entry name" value="PilM"/>
</dbReference>
<gene>
    <name evidence="1" type="ORF">A2744_02085</name>
</gene>
<dbReference type="SUPFAM" id="SSF53067">
    <property type="entry name" value="Actin-like ATPase domain"/>
    <property type="match status" value="2"/>
</dbReference>
<protein>
    <recommendedName>
        <fullName evidence="3">SHS2 domain-containing protein</fullName>
    </recommendedName>
</protein>
<dbReference type="CDD" id="cd24049">
    <property type="entry name" value="ASKHA_NBD_PilM"/>
    <property type="match status" value="1"/>
</dbReference>
<dbReference type="PANTHER" id="PTHR32432:SF3">
    <property type="entry name" value="ETHANOLAMINE UTILIZATION PROTEIN EUTJ"/>
    <property type="match status" value="1"/>
</dbReference>